<feature type="transmembrane region" description="Helical" evidence="5">
    <location>
        <begin position="379"/>
        <end position="399"/>
    </location>
</feature>
<feature type="domain" description="O-antigen ligase-related" evidence="6">
    <location>
        <begin position="207"/>
        <end position="351"/>
    </location>
</feature>
<feature type="transmembrane region" description="Helical" evidence="5">
    <location>
        <begin position="128"/>
        <end position="153"/>
    </location>
</feature>
<reference evidence="8" key="1">
    <citation type="submission" date="2016-10" db="EMBL/GenBank/DDBJ databases">
        <title>Pseudomonas frederiksbergensis ERGS4:02 complete genome.</title>
        <authorList>
            <person name="Kumar R."/>
            <person name="Acharya V."/>
            <person name="Singh D."/>
        </authorList>
    </citation>
    <scope>NUCLEOTIDE SEQUENCE [LARGE SCALE GENOMIC DNA]</scope>
    <source>
        <strain evidence="8">ERGS4:02</strain>
    </source>
</reference>
<feature type="transmembrane region" description="Helical" evidence="5">
    <location>
        <begin position="47"/>
        <end position="67"/>
    </location>
</feature>
<keyword evidence="4 5" id="KW-0472">Membrane</keyword>
<evidence type="ECO:0000256" key="4">
    <source>
        <dbReference type="ARBA" id="ARBA00023136"/>
    </source>
</evidence>
<name>A0A1J0EG02_9PSED</name>
<feature type="transmembrane region" description="Helical" evidence="5">
    <location>
        <begin position="74"/>
        <end position="92"/>
    </location>
</feature>
<dbReference type="InterPro" id="IPR007016">
    <property type="entry name" value="O-antigen_ligase-rel_domated"/>
</dbReference>
<proteinExistence type="predicted"/>
<organism evidence="7 8">
    <name type="scientific">Pseudomonas frederiksbergensis</name>
    <dbReference type="NCBI Taxonomy" id="104087"/>
    <lineage>
        <taxon>Bacteria</taxon>
        <taxon>Pseudomonadati</taxon>
        <taxon>Pseudomonadota</taxon>
        <taxon>Gammaproteobacteria</taxon>
        <taxon>Pseudomonadales</taxon>
        <taxon>Pseudomonadaceae</taxon>
        <taxon>Pseudomonas</taxon>
    </lineage>
</organism>
<evidence type="ECO:0000256" key="2">
    <source>
        <dbReference type="ARBA" id="ARBA00022692"/>
    </source>
</evidence>
<dbReference type="InterPro" id="IPR051533">
    <property type="entry name" value="WaaL-like"/>
</dbReference>
<keyword evidence="2 5" id="KW-0812">Transmembrane</keyword>
<evidence type="ECO:0000256" key="3">
    <source>
        <dbReference type="ARBA" id="ARBA00022989"/>
    </source>
</evidence>
<evidence type="ECO:0000259" key="6">
    <source>
        <dbReference type="Pfam" id="PF04932"/>
    </source>
</evidence>
<dbReference type="PANTHER" id="PTHR37422:SF13">
    <property type="entry name" value="LIPOPOLYSACCHARIDE BIOSYNTHESIS PROTEIN PA4999-RELATED"/>
    <property type="match status" value="1"/>
</dbReference>
<dbReference type="PANTHER" id="PTHR37422">
    <property type="entry name" value="TEICHURONIC ACID BIOSYNTHESIS PROTEIN TUAE"/>
    <property type="match status" value="1"/>
</dbReference>
<feature type="transmembrane region" description="Helical" evidence="5">
    <location>
        <begin position="200"/>
        <end position="216"/>
    </location>
</feature>
<dbReference type="Proteomes" id="UP000182567">
    <property type="component" value="Chromosome"/>
</dbReference>
<dbReference type="GO" id="GO:0016020">
    <property type="term" value="C:membrane"/>
    <property type="evidence" value="ECO:0007669"/>
    <property type="project" value="UniProtKB-SubCell"/>
</dbReference>
<evidence type="ECO:0000313" key="8">
    <source>
        <dbReference type="Proteomes" id="UP000182567"/>
    </source>
</evidence>
<accession>A0A1J0EG02</accession>
<dbReference type="OrthoDB" id="6999838at2"/>
<feature type="transmembrane region" description="Helical" evidence="5">
    <location>
        <begin position="98"/>
        <end position="116"/>
    </location>
</feature>
<dbReference type="AlphaFoldDB" id="A0A1J0EG02"/>
<evidence type="ECO:0000256" key="1">
    <source>
        <dbReference type="ARBA" id="ARBA00004141"/>
    </source>
</evidence>
<feature type="transmembrane region" description="Helical" evidence="5">
    <location>
        <begin position="173"/>
        <end position="193"/>
    </location>
</feature>
<dbReference type="Pfam" id="PF04932">
    <property type="entry name" value="Wzy_C"/>
    <property type="match status" value="1"/>
</dbReference>
<feature type="transmembrane region" description="Helical" evidence="5">
    <location>
        <begin position="18"/>
        <end position="35"/>
    </location>
</feature>
<evidence type="ECO:0000256" key="5">
    <source>
        <dbReference type="SAM" id="Phobius"/>
    </source>
</evidence>
<evidence type="ECO:0000313" key="7">
    <source>
        <dbReference type="EMBL" id="APC14816.1"/>
    </source>
</evidence>
<dbReference type="EMBL" id="CP017886">
    <property type="protein sequence ID" value="APC14816.1"/>
    <property type="molecule type" value="Genomic_DNA"/>
</dbReference>
<gene>
    <name evidence="7" type="ORF">BLL42_03405</name>
</gene>
<feature type="transmembrane region" description="Helical" evidence="5">
    <location>
        <begin position="249"/>
        <end position="268"/>
    </location>
</feature>
<keyword evidence="3 5" id="KW-1133">Transmembrane helix</keyword>
<feature type="transmembrane region" description="Helical" evidence="5">
    <location>
        <begin position="222"/>
        <end position="237"/>
    </location>
</feature>
<sequence length="428" mass="48186">MMSYGTASVKSSSINPRYVLAVIIGFTVVFNNIEWSLGGNNLTLERLLAAPIFFIVVLLLVSSNIPLRLPKTGMILTVWMVLAFYASATGPVEAWSLKMYAGLLLAASFYYAVIWLKANPFTIFKSRTYLFLAWFSGPFLSLIYVLSLLKFPLPDVAIHWLQEGSGGTRIRGGIYEANLFGVFVSLMILTVLALGYRRKLWWWILVIGLHTSLLFSFSRAPWVSYIISVWLYHGLSYPRKYKNRDLVKYVLGATVLVALIAFLSYFIASSFGDYELIGRTHSVKTRFIMWALAANSILENPMFGNGIYSFSEIYSFAPELVGSENHRSAWISNLPLAILNDTGIVGFIVFFSFIILVIKRSLTAVRKMAIDQRVDRYQVRVGAALVAFFLAMGFSSQTIPAHSIAIFWVCMALTERFTTLSRSLIKRT</sequence>
<comment type="subcellular location">
    <subcellularLocation>
        <location evidence="1">Membrane</location>
        <topology evidence="1">Multi-pass membrane protein</topology>
    </subcellularLocation>
</comment>
<feature type="transmembrane region" description="Helical" evidence="5">
    <location>
        <begin position="337"/>
        <end position="358"/>
    </location>
</feature>
<protein>
    <recommendedName>
        <fullName evidence="6">O-antigen ligase-related domain-containing protein</fullName>
    </recommendedName>
</protein>